<evidence type="ECO:0000256" key="2">
    <source>
        <dbReference type="ARBA" id="ARBA00007970"/>
    </source>
</evidence>
<keyword evidence="4 12" id="KW-0032">Aminotransferase</keyword>
<evidence type="ECO:0000259" key="11">
    <source>
        <dbReference type="Pfam" id="PF00155"/>
    </source>
</evidence>
<evidence type="ECO:0000256" key="7">
    <source>
        <dbReference type="ARBA" id="ARBA00022898"/>
    </source>
</evidence>
<dbReference type="eggNOG" id="COG0079">
    <property type="taxonomic scope" value="Bacteria"/>
</dbReference>
<accession>A9BK01</accession>
<name>A9BK01_PETMO</name>
<dbReference type="PANTHER" id="PTHR42885">
    <property type="entry name" value="HISTIDINOL-PHOSPHATE AMINOTRANSFERASE-RELATED"/>
    <property type="match status" value="1"/>
</dbReference>
<evidence type="ECO:0000256" key="5">
    <source>
        <dbReference type="ARBA" id="ARBA00022605"/>
    </source>
</evidence>
<dbReference type="InterPro" id="IPR015422">
    <property type="entry name" value="PyrdxlP-dep_Trfase_small"/>
</dbReference>
<evidence type="ECO:0000256" key="4">
    <source>
        <dbReference type="ARBA" id="ARBA00022576"/>
    </source>
</evidence>
<keyword evidence="13" id="KW-1185">Reference proteome</keyword>
<dbReference type="EMBL" id="CP000879">
    <property type="protein sequence ID" value="ABX31744.1"/>
    <property type="molecule type" value="Genomic_DNA"/>
</dbReference>
<keyword evidence="8" id="KW-0368">Histidine biosynthesis</keyword>
<dbReference type="KEGG" id="pmo:Pmob_1023"/>
<organism evidence="12 13">
    <name type="scientific">Petrotoga mobilis (strain DSM 10674 / SJ95)</name>
    <dbReference type="NCBI Taxonomy" id="403833"/>
    <lineage>
        <taxon>Bacteria</taxon>
        <taxon>Thermotogati</taxon>
        <taxon>Thermotogota</taxon>
        <taxon>Thermotogae</taxon>
        <taxon>Petrotogales</taxon>
        <taxon>Petrotogaceae</taxon>
        <taxon>Petrotoga</taxon>
    </lineage>
</organism>
<proteinExistence type="inferred from homology"/>
<protein>
    <submittedName>
        <fullName evidence="12">Histidinol-phosphate aminotransferase</fullName>
    </submittedName>
</protein>
<evidence type="ECO:0000313" key="12">
    <source>
        <dbReference type="EMBL" id="ABX31744.1"/>
    </source>
</evidence>
<dbReference type="Gene3D" id="3.90.1150.10">
    <property type="entry name" value="Aspartate Aminotransferase, domain 1"/>
    <property type="match status" value="1"/>
</dbReference>
<keyword evidence="6" id="KW-0808">Transferase</keyword>
<comment type="similarity">
    <text evidence="2">Belongs to the class-II pyridoxal-phosphate-dependent aminotransferase family. Histidinol-phosphate aminotransferase subfamily.</text>
</comment>
<evidence type="ECO:0000313" key="13">
    <source>
        <dbReference type="Proteomes" id="UP000000789"/>
    </source>
</evidence>
<dbReference type="STRING" id="403833.Pmob_1023"/>
<evidence type="ECO:0000256" key="6">
    <source>
        <dbReference type="ARBA" id="ARBA00022679"/>
    </source>
</evidence>
<reference evidence="12" key="1">
    <citation type="submission" date="2007-11" db="EMBL/GenBank/DDBJ databases">
        <title>Complete sequence of Petroga mobilis SJ95.</title>
        <authorList>
            <consortium name="US DOE Joint Genome Institute"/>
            <person name="Copeland A."/>
            <person name="Lucas S."/>
            <person name="Lapidus A."/>
            <person name="Barry K."/>
            <person name="Glavina del Rio T."/>
            <person name="Dalin E."/>
            <person name="Tice H."/>
            <person name="Pitluck S."/>
            <person name="Meincke L."/>
            <person name="Brettin T."/>
            <person name="Bruce D."/>
            <person name="Detter J.C."/>
            <person name="Han C."/>
            <person name="Kuske C.R."/>
            <person name="Schmutz J."/>
            <person name="Larimer F."/>
            <person name="Land M."/>
            <person name="Hauser L."/>
            <person name="Kyrpides N."/>
            <person name="Mikhailova N."/>
            <person name="Noll K."/>
            <person name="Richardson P."/>
        </authorList>
    </citation>
    <scope>NUCLEOTIDE SEQUENCE [LARGE SCALE GENOMIC DNA]</scope>
    <source>
        <strain evidence="12">SJ95</strain>
    </source>
</reference>
<dbReference type="GO" id="GO:0030170">
    <property type="term" value="F:pyridoxal phosphate binding"/>
    <property type="evidence" value="ECO:0007669"/>
    <property type="project" value="InterPro"/>
</dbReference>
<dbReference type="OrthoDB" id="9813612at2"/>
<dbReference type="NCBIfam" id="TIGR01141">
    <property type="entry name" value="hisC"/>
    <property type="match status" value="1"/>
</dbReference>
<dbReference type="InterPro" id="IPR015421">
    <property type="entry name" value="PyrdxlP-dep_Trfase_major"/>
</dbReference>
<dbReference type="InterPro" id="IPR001917">
    <property type="entry name" value="Aminotrans_II_pyridoxalP_BS"/>
</dbReference>
<dbReference type="InterPro" id="IPR004839">
    <property type="entry name" value="Aminotransferase_I/II_large"/>
</dbReference>
<evidence type="ECO:0000256" key="3">
    <source>
        <dbReference type="ARBA" id="ARBA00011738"/>
    </source>
</evidence>
<sequence>MKFNPILESFEEYKPSNTYINDGFIDLSKNENPFDLSLDLKKIFFQKITETNINRYPELTADNIRQKIATFLNSYFSRYNIDLDMNNIVVGNGSDETISYLVKIFSGKDVIICPPTFEMYEFYSVLNGFSVKKIPLNTNYEIKDIDKAVDDQTSMIFICSPNNPTGNLQPQKEILKALKTGVPVIVDEAYADFSKISMIQHLKDYPNLIILKTFSKAFGLAGIRAGILIANEEIVKQIMKIKSPYSFNVLTEKMVETIIENYNLILEKIDYIIEERNKLSKELGRVALKSDANFILLDFDKIEGITAKAVYNYFLENKMLLRRYSGTLENKIRVTVGTKEENQKFLALFKELTSNYDNRSRLTNVKKQ</sequence>
<dbReference type="HOGENOM" id="CLU_017584_3_1_0"/>
<comment type="pathway">
    <text evidence="9">Amino-acid biosynthesis.</text>
</comment>
<gene>
    <name evidence="12" type="ordered locus">Pmob_1023</name>
</gene>
<dbReference type="RefSeq" id="WP_012208847.1">
    <property type="nucleotide sequence ID" value="NC_010003.1"/>
</dbReference>
<comment type="cofactor">
    <cofactor evidence="1 10">
        <name>pyridoxal 5'-phosphate</name>
        <dbReference type="ChEBI" id="CHEBI:597326"/>
    </cofactor>
</comment>
<dbReference type="InterPro" id="IPR005861">
    <property type="entry name" value="HisP_aminotrans"/>
</dbReference>
<dbReference type="CDD" id="cd00609">
    <property type="entry name" value="AAT_like"/>
    <property type="match status" value="1"/>
</dbReference>
<dbReference type="InterPro" id="IPR015424">
    <property type="entry name" value="PyrdxlP-dep_Trfase"/>
</dbReference>
<dbReference type="PANTHER" id="PTHR42885:SF2">
    <property type="entry name" value="HISTIDINOL-PHOSPHATE AMINOTRANSFERASE"/>
    <property type="match status" value="1"/>
</dbReference>
<dbReference type="Pfam" id="PF00155">
    <property type="entry name" value="Aminotran_1_2"/>
    <property type="match status" value="1"/>
</dbReference>
<feature type="domain" description="Aminotransferase class I/classII large" evidence="11">
    <location>
        <begin position="24"/>
        <end position="346"/>
    </location>
</feature>
<dbReference type="GO" id="GO:0004400">
    <property type="term" value="F:histidinol-phosphate transaminase activity"/>
    <property type="evidence" value="ECO:0007669"/>
    <property type="project" value="InterPro"/>
</dbReference>
<evidence type="ECO:0000256" key="10">
    <source>
        <dbReference type="RuleBase" id="RU003693"/>
    </source>
</evidence>
<keyword evidence="7 10" id="KW-0663">Pyridoxal phosphate</keyword>
<dbReference type="PROSITE" id="PS00599">
    <property type="entry name" value="AA_TRANSFER_CLASS_2"/>
    <property type="match status" value="1"/>
</dbReference>
<keyword evidence="5" id="KW-0028">Amino-acid biosynthesis</keyword>
<dbReference type="Proteomes" id="UP000000789">
    <property type="component" value="Chromosome"/>
</dbReference>
<dbReference type="AlphaFoldDB" id="A9BK01"/>
<dbReference type="Gene3D" id="3.40.640.10">
    <property type="entry name" value="Type I PLP-dependent aspartate aminotransferase-like (Major domain)"/>
    <property type="match status" value="1"/>
</dbReference>
<evidence type="ECO:0000256" key="9">
    <source>
        <dbReference type="ARBA" id="ARBA00029440"/>
    </source>
</evidence>
<dbReference type="GO" id="GO:0000105">
    <property type="term" value="P:L-histidine biosynthetic process"/>
    <property type="evidence" value="ECO:0007669"/>
    <property type="project" value="UniProtKB-KW"/>
</dbReference>
<dbReference type="SUPFAM" id="SSF53383">
    <property type="entry name" value="PLP-dependent transferases"/>
    <property type="match status" value="1"/>
</dbReference>
<evidence type="ECO:0000256" key="8">
    <source>
        <dbReference type="ARBA" id="ARBA00023102"/>
    </source>
</evidence>
<evidence type="ECO:0000256" key="1">
    <source>
        <dbReference type="ARBA" id="ARBA00001933"/>
    </source>
</evidence>
<comment type="subunit">
    <text evidence="3">Homodimer.</text>
</comment>